<evidence type="ECO:0000313" key="1">
    <source>
        <dbReference type="EMBL" id="MDR7212082.1"/>
    </source>
</evidence>
<reference evidence="1 2" key="1">
    <citation type="submission" date="2023-07" db="EMBL/GenBank/DDBJ databases">
        <title>Sorghum-associated microbial communities from plants grown in Nebraska, USA.</title>
        <authorList>
            <person name="Schachtman D."/>
        </authorList>
    </citation>
    <scope>NUCLEOTIDE SEQUENCE [LARGE SCALE GENOMIC DNA]</scope>
    <source>
        <strain evidence="1 2">4129</strain>
    </source>
</reference>
<gene>
    <name evidence="1" type="ORF">J2W48_004039</name>
</gene>
<dbReference type="Proteomes" id="UP001269081">
    <property type="component" value="Unassembled WGS sequence"/>
</dbReference>
<dbReference type="EMBL" id="JAVDWQ010000018">
    <property type="protein sequence ID" value="MDR7212082.1"/>
    <property type="molecule type" value="Genomic_DNA"/>
</dbReference>
<accession>A0ABU1YCX9</accession>
<evidence type="ECO:0000313" key="2">
    <source>
        <dbReference type="Proteomes" id="UP001269081"/>
    </source>
</evidence>
<name>A0ABU1YCX9_9FLAO</name>
<proteinExistence type="predicted"/>
<comment type="caution">
    <text evidence="1">The sequence shown here is derived from an EMBL/GenBank/DDBJ whole genome shotgun (WGS) entry which is preliminary data.</text>
</comment>
<keyword evidence="2" id="KW-1185">Reference proteome</keyword>
<organism evidence="1 2">
    <name type="scientific">Flavobacterium piscis</name>
    <dbReference type="NCBI Taxonomy" id="1114874"/>
    <lineage>
        <taxon>Bacteria</taxon>
        <taxon>Pseudomonadati</taxon>
        <taxon>Bacteroidota</taxon>
        <taxon>Flavobacteriia</taxon>
        <taxon>Flavobacteriales</taxon>
        <taxon>Flavobacteriaceae</taxon>
        <taxon>Flavobacterium</taxon>
    </lineage>
</organism>
<protein>
    <submittedName>
        <fullName evidence="1">Uncharacterized protein YggL (DUF469 family)</fullName>
    </submittedName>
</protein>
<sequence>MTYIGNWEHEDFVEKSPNGNAQEYYDEIVDNYHGDDFYEEQFSPNKLEYAESLFYAFECSTCKTHRGYVE</sequence>